<dbReference type="PROSITE" id="PS00696">
    <property type="entry name" value="ETF_ALPHA"/>
    <property type="match status" value="1"/>
</dbReference>
<dbReference type="PANTHER" id="PTHR43153">
    <property type="entry name" value="ELECTRON TRANSFER FLAVOPROTEIN ALPHA"/>
    <property type="match status" value="1"/>
</dbReference>
<dbReference type="Pfam" id="PF00766">
    <property type="entry name" value="ETF_alpha"/>
    <property type="match status" value="1"/>
</dbReference>
<dbReference type="GO" id="GO:0033539">
    <property type="term" value="P:fatty acid beta-oxidation using acyl-CoA dehydrogenase"/>
    <property type="evidence" value="ECO:0007669"/>
    <property type="project" value="TreeGrafter"/>
</dbReference>
<dbReference type="CDD" id="cd01715">
    <property type="entry name" value="ETF_alpha"/>
    <property type="match status" value="1"/>
</dbReference>
<dbReference type="InterPro" id="IPR029035">
    <property type="entry name" value="DHS-like_NAD/FAD-binding_dom"/>
</dbReference>
<dbReference type="Gene3D" id="3.40.50.1220">
    <property type="entry name" value="TPP-binding domain"/>
    <property type="match status" value="1"/>
</dbReference>
<dbReference type="GO" id="GO:0050660">
    <property type="term" value="F:flavin adenine dinucleotide binding"/>
    <property type="evidence" value="ECO:0007669"/>
    <property type="project" value="InterPro"/>
</dbReference>
<evidence type="ECO:0000313" key="12">
    <source>
        <dbReference type="Proteomes" id="UP000276223"/>
    </source>
</evidence>
<dbReference type="InterPro" id="IPR001308">
    <property type="entry name" value="ETF_a/FixB"/>
</dbReference>
<evidence type="ECO:0000256" key="7">
    <source>
        <dbReference type="ARBA" id="ARBA00068674"/>
    </source>
</evidence>
<dbReference type="InterPro" id="IPR014731">
    <property type="entry name" value="ETF_asu_C"/>
</dbReference>
<feature type="binding site" evidence="9">
    <location>
        <position position="214"/>
    </location>
    <ligand>
        <name>FAD</name>
        <dbReference type="ChEBI" id="CHEBI:57692"/>
    </ligand>
</feature>
<keyword evidence="12" id="KW-1185">Reference proteome</keyword>
<keyword evidence="3" id="KW-0285">Flavoprotein</keyword>
<evidence type="ECO:0000256" key="4">
    <source>
        <dbReference type="ARBA" id="ARBA00022827"/>
    </source>
</evidence>
<evidence type="ECO:0000256" key="6">
    <source>
        <dbReference type="ARBA" id="ARBA00025649"/>
    </source>
</evidence>
<dbReference type="InterPro" id="IPR014729">
    <property type="entry name" value="Rossmann-like_a/b/a_fold"/>
</dbReference>
<evidence type="ECO:0000256" key="8">
    <source>
        <dbReference type="ARBA" id="ARBA00079299"/>
    </source>
</evidence>
<protein>
    <recommendedName>
        <fullName evidence="7">Electron transfer flavoprotein subunit alpha</fullName>
    </recommendedName>
    <alternativeName>
        <fullName evidence="8">Electron transfer flavoprotein large subunit</fullName>
    </alternativeName>
</protein>
<dbReference type="InterPro" id="IPR033947">
    <property type="entry name" value="ETF_alpha_N"/>
</dbReference>
<evidence type="ECO:0000256" key="1">
    <source>
        <dbReference type="ARBA" id="ARBA00005817"/>
    </source>
</evidence>
<evidence type="ECO:0000256" key="5">
    <source>
        <dbReference type="ARBA" id="ARBA00022982"/>
    </source>
</evidence>
<keyword evidence="2" id="KW-0813">Transport</keyword>
<sequence length="328" mass="34837">MADCVVSIAEFRAGNFRRVSFEVASEARKVADALNLPLYGIAVGCGVGEKAVELGYYGVDKVFVADDAALENYVPELYVPVVASLIEQWQPAAVFLPASVDGKDLSARLAARLQTGLAQDCIQVVCDGGVIKAKRPIFAGKCLAWCEWADGALPMISCRPNVMDCQAADATRQAQVEKVPVDLPEARSQALGVELDTTGKVELTEAEIIVSGGRGMKAAENFAILEQLAKELGAAVGASRAAVDAGWRPHSDQVGQTGKVVNPNLYIAVGISGAIQHLAGMGSSKYIVAVNKDPEAPIFTKADYGIVEDLFKFIPAFTEEVRKMKSTC</sequence>
<evidence type="ECO:0000256" key="3">
    <source>
        <dbReference type="ARBA" id="ARBA00022630"/>
    </source>
</evidence>
<dbReference type="AlphaFoldDB" id="A0A3N1VGH9"/>
<proteinExistence type="inferred from homology"/>
<comment type="similarity">
    <text evidence="1">Belongs to the ETF alpha-subunit/FixB family.</text>
</comment>
<keyword evidence="5" id="KW-0249">Electron transport</keyword>
<dbReference type="Pfam" id="PF01012">
    <property type="entry name" value="ETF"/>
    <property type="match status" value="1"/>
</dbReference>
<keyword evidence="4 9" id="KW-0274">FAD</keyword>
<dbReference type="SUPFAM" id="SSF52467">
    <property type="entry name" value="DHS-like NAD/FAD-binding domain"/>
    <property type="match status" value="1"/>
</dbReference>
<dbReference type="PIRSF" id="PIRSF000089">
    <property type="entry name" value="Electra_flavoP_a"/>
    <property type="match status" value="1"/>
</dbReference>
<feature type="binding site" evidence="9">
    <location>
        <begin position="270"/>
        <end position="277"/>
    </location>
    <ligand>
        <name>FAD</name>
        <dbReference type="ChEBI" id="CHEBI:57692"/>
    </ligand>
</feature>
<comment type="cofactor">
    <cofactor evidence="9">
        <name>FAD</name>
        <dbReference type="ChEBI" id="CHEBI:57692"/>
    </cofactor>
    <text evidence="9">Binds 1 FAD per dimer.</text>
</comment>
<reference evidence="11 12" key="1">
    <citation type="submission" date="2018-11" db="EMBL/GenBank/DDBJ databases">
        <title>Genomic Encyclopedia of Type Strains, Phase IV (KMG-IV): sequencing the most valuable type-strain genomes for metagenomic binning, comparative biology and taxonomic classification.</title>
        <authorList>
            <person name="Goeker M."/>
        </authorList>
    </citation>
    <scope>NUCLEOTIDE SEQUENCE [LARGE SCALE GENOMIC DNA]</scope>
    <source>
        <strain evidence="11 12">DSM 22027</strain>
    </source>
</reference>
<gene>
    <name evidence="11" type="ORF">EDC27_1160</name>
</gene>
<feature type="domain" description="Electron transfer flavoprotein alpha/beta-subunit N-terminal" evidence="10">
    <location>
        <begin position="5"/>
        <end position="195"/>
    </location>
</feature>
<dbReference type="OrthoDB" id="9770286at2"/>
<name>A0A3N1VGH9_9BACT</name>
<feature type="binding site" evidence="9">
    <location>
        <position position="291"/>
    </location>
    <ligand>
        <name>FAD</name>
        <dbReference type="ChEBI" id="CHEBI:57692"/>
    </ligand>
</feature>
<comment type="function">
    <text evidence="6">The electron transfer flavoprotein serves as a specific electron acceptor for other dehydrogenases. It transfers the electrons to the main respiratory chain via ETF-ubiquinone oxidoreductase (ETF dehydrogenase).</text>
</comment>
<dbReference type="InterPro" id="IPR018206">
    <property type="entry name" value="ETF_asu_C_CS"/>
</dbReference>
<dbReference type="RefSeq" id="WP_123289646.1">
    <property type="nucleotide sequence ID" value="NZ_RJVA01000010.1"/>
</dbReference>
<dbReference type="SMART" id="SM00893">
    <property type="entry name" value="ETF"/>
    <property type="match status" value="1"/>
</dbReference>
<dbReference type="GO" id="GO:0009055">
    <property type="term" value="F:electron transfer activity"/>
    <property type="evidence" value="ECO:0007669"/>
    <property type="project" value="InterPro"/>
</dbReference>
<evidence type="ECO:0000256" key="2">
    <source>
        <dbReference type="ARBA" id="ARBA00022448"/>
    </source>
</evidence>
<comment type="caution">
    <text evidence="11">The sequence shown here is derived from an EMBL/GenBank/DDBJ whole genome shotgun (WGS) entry which is preliminary data.</text>
</comment>
<dbReference type="PANTHER" id="PTHR43153:SF1">
    <property type="entry name" value="ELECTRON TRANSFER FLAVOPROTEIN SUBUNIT ALPHA, MITOCHONDRIAL"/>
    <property type="match status" value="1"/>
</dbReference>
<dbReference type="Proteomes" id="UP000276223">
    <property type="component" value="Unassembled WGS sequence"/>
</dbReference>
<organism evidence="11 12">
    <name type="scientific">Desulfosoma caldarium</name>
    <dbReference type="NCBI Taxonomy" id="610254"/>
    <lineage>
        <taxon>Bacteria</taxon>
        <taxon>Pseudomonadati</taxon>
        <taxon>Thermodesulfobacteriota</taxon>
        <taxon>Syntrophobacteria</taxon>
        <taxon>Syntrophobacterales</taxon>
        <taxon>Syntrophobacteraceae</taxon>
        <taxon>Desulfosoma</taxon>
    </lineage>
</organism>
<evidence type="ECO:0000256" key="9">
    <source>
        <dbReference type="PIRSR" id="PIRSR000089-1"/>
    </source>
</evidence>
<dbReference type="Gene3D" id="3.40.50.620">
    <property type="entry name" value="HUPs"/>
    <property type="match status" value="1"/>
</dbReference>
<feature type="binding site" evidence="9">
    <location>
        <begin position="253"/>
        <end position="257"/>
    </location>
    <ligand>
        <name>FAD</name>
        <dbReference type="ChEBI" id="CHEBI:57692"/>
    </ligand>
</feature>
<evidence type="ECO:0000313" key="11">
    <source>
        <dbReference type="EMBL" id="ROR01963.1"/>
    </source>
</evidence>
<feature type="binding site" evidence="9">
    <location>
        <begin position="239"/>
        <end position="240"/>
    </location>
    <ligand>
        <name>FAD</name>
        <dbReference type="ChEBI" id="CHEBI:57692"/>
    </ligand>
</feature>
<dbReference type="SUPFAM" id="SSF52402">
    <property type="entry name" value="Adenine nucleotide alpha hydrolases-like"/>
    <property type="match status" value="1"/>
</dbReference>
<evidence type="ECO:0000259" key="10">
    <source>
        <dbReference type="SMART" id="SM00893"/>
    </source>
</evidence>
<accession>A0A3N1VGH9</accession>
<dbReference type="InterPro" id="IPR014730">
    <property type="entry name" value="ETF_a/b_N"/>
</dbReference>
<dbReference type="EMBL" id="RJVA01000010">
    <property type="protein sequence ID" value="ROR01963.1"/>
    <property type="molecule type" value="Genomic_DNA"/>
</dbReference>
<dbReference type="FunFam" id="3.40.50.1220:FF:000001">
    <property type="entry name" value="Electron transfer flavoprotein, alpha subunit"/>
    <property type="match status" value="1"/>
</dbReference>